<name>A0ABU8WTB6_9BURK</name>
<dbReference type="Pfam" id="PF09339">
    <property type="entry name" value="HTH_IclR"/>
    <property type="match status" value="1"/>
</dbReference>
<accession>A0ABU8WTB6</accession>
<dbReference type="InterPro" id="IPR036388">
    <property type="entry name" value="WH-like_DNA-bd_sf"/>
</dbReference>
<dbReference type="Gene3D" id="1.10.10.10">
    <property type="entry name" value="Winged helix-like DNA-binding domain superfamily/Winged helix DNA-binding domain"/>
    <property type="match status" value="1"/>
</dbReference>
<dbReference type="PROSITE" id="PS51077">
    <property type="entry name" value="HTH_ICLR"/>
    <property type="match status" value="1"/>
</dbReference>
<organism evidence="6 7">
    <name type="scientific">Variovorax rhizosphaerae</name>
    <dbReference type="NCBI Taxonomy" id="1836200"/>
    <lineage>
        <taxon>Bacteria</taxon>
        <taxon>Pseudomonadati</taxon>
        <taxon>Pseudomonadota</taxon>
        <taxon>Betaproteobacteria</taxon>
        <taxon>Burkholderiales</taxon>
        <taxon>Comamonadaceae</taxon>
        <taxon>Variovorax</taxon>
    </lineage>
</organism>
<evidence type="ECO:0000256" key="1">
    <source>
        <dbReference type="ARBA" id="ARBA00023015"/>
    </source>
</evidence>
<dbReference type="InterPro" id="IPR005471">
    <property type="entry name" value="Tscrpt_reg_IclR_N"/>
</dbReference>
<dbReference type="SUPFAM" id="SSF46785">
    <property type="entry name" value="Winged helix' DNA-binding domain"/>
    <property type="match status" value="1"/>
</dbReference>
<dbReference type="Proteomes" id="UP001385892">
    <property type="component" value="Unassembled WGS sequence"/>
</dbReference>
<keyword evidence="3" id="KW-0804">Transcription</keyword>
<keyword evidence="1" id="KW-0805">Transcription regulation</keyword>
<evidence type="ECO:0000256" key="3">
    <source>
        <dbReference type="ARBA" id="ARBA00023163"/>
    </source>
</evidence>
<evidence type="ECO:0000256" key="2">
    <source>
        <dbReference type="ARBA" id="ARBA00023125"/>
    </source>
</evidence>
<keyword evidence="2" id="KW-0238">DNA-binding</keyword>
<dbReference type="Pfam" id="PF01614">
    <property type="entry name" value="IclR_C"/>
    <property type="match status" value="1"/>
</dbReference>
<keyword evidence="7" id="KW-1185">Reference proteome</keyword>
<dbReference type="SUPFAM" id="SSF55781">
    <property type="entry name" value="GAF domain-like"/>
    <property type="match status" value="1"/>
</dbReference>
<feature type="domain" description="HTH iclR-type" evidence="4">
    <location>
        <begin position="5"/>
        <end position="67"/>
    </location>
</feature>
<dbReference type="PANTHER" id="PTHR30136:SF35">
    <property type="entry name" value="HTH-TYPE TRANSCRIPTIONAL REGULATOR RV1719"/>
    <property type="match status" value="1"/>
</dbReference>
<comment type="caution">
    <text evidence="6">The sequence shown here is derived from an EMBL/GenBank/DDBJ whole genome shotgun (WGS) entry which is preliminary data.</text>
</comment>
<dbReference type="InterPro" id="IPR050707">
    <property type="entry name" value="HTH_MetabolicPath_Reg"/>
</dbReference>
<evidence type="ECO:0000259" key="5">
    <source>
        <dbReference type="PROSITE" id="PS51078"/>
    </source>
</evidence>
<sequence length="244" mass="26692">MPQAVPTAQRALQVFEVFAREGRPLTNSELARFLDLADSSCSDLLFTLREAGYLLRMPKSRYFYPTTRLQDLSLRIAAKDPMQTFAAEALELLSKRTGESSMCGHLDGTQVRIFGCQESSRALRFVLEPGTVVSVHATSLGKAILGAMPAPERDALIDKLDMEAVTVSSLNDRDALRREIESSRERGWFLAADEGGEGVTAIGIAANVSGRLTALSVVGPTQRMNKNMTEYVDVILTAGREFFG</sequence>
<dbReference type="InterPro" id="IPR014757">
    <property type="entry name" value="Tscrpt_reg_IclR_C"/>
</dbReference>
<dbReference type="InterPro" id="IPR029016">
    <property type="entry name" value="GAF-like_dom_sf"/>
</dbReference>
<dbReference type="Gene3D" id="3.30.450.40">
    <property type="match status" value="1"/>
</dbReference>
<evidence type="ECO:0000313" key="7">
    <source>
        <dbReference type="Proteomes" id="UP001385892"/>
    </source>
</evidence>
<dbReference type="PROSITE" id="PS51078">
    <property type="entry name" value="ICLR_ED"/>
    <property type="match status" value="1"/>
</dbReference>
<feature type="domain" description="IclR-ED" evidence="5">
    <location>
        <begin position="68"/>
        <end position="244"/>
    </location>
</feature>
<gene>
    <name evidence="6" type="ORF">WKW82_29435</name>
</gene>
<proteinExistence type="predicted"/>
<evidence type="ECO:0000259" key="4">
    <source>
        <dbReference type="PROSITE" id="PS51077"/>
    </source>
</evidence>
<reference evidence="6 7" key="1">
    <citation type="submission" date="2024-03" db="EMBL/GenBank/DDBJ databases">
        <title>Novel species of the genus Variovorax.</title>
        <authorList>
            <person name="Liu Q."/>
            <person name="Xin Y.-H."/>
        </authorList>
    </citation>
    <scope>NUCLEOTIDE SEQUENCE [LARGE SCALE GENOMIC DNA]</scope>
    <source>
        <strain evidence="6 7">KACC 18900</strain>
    </source>
</reference>
<protein>
    <submittedName>
        <fullName evidence="6">IclR family transcriptional regulator</fullName>
    </submittedName>
</protein>
<evidence type="ECO:0000313" key="6">
    <source>
        <dbReference type="EMBL" id="MEJ8850796.1"/>
    </source>
</evidence>
<dbReference type="PANTHER" id="PTHR30136">
    <property type="entry name" value="HELIX-TURN-HELIX TRANSCRIPTIONAL REGULATOR, ICLR FAMILY"/>
    <property type="match status" value="1"/>
</dbReference>
<dbReference type="InterPro" id="IPR036390">
    <property type="entry name" value="WH_DNA-bd_sf"/>
</dbReference>
<dbReference type="EMBL" id="JBBKZT010000017">
    <property type="protein sequence ID" value="MEJ8850796.1"/>
    <property type="molecule type" value="Genomic_DNA"/>
</dbReference>
<dbReference type="RefSeq" id="WP_340346247.1">
    <property type="nucleotide sequence ID" value="NZ_JBBKZT010000017.1"/>
</dbReference>